<organism evidence="1">
    <name type="scientific">Magallana gigas</name>
    <name type="common">Pacific oyster</name>
    <name type="synonym">Crassostrea gigas</name>
    <dbReference type="NCBI Taxonomy" id="29159"/>
    <lineage>
        <taxon>Eukaryota</taxon>
        <taxon>Metazoa</taxon>
        <taxon>Spiralia</taxon>
        <taxon>Lophotrochozoa</taxon>
        <taxon>Mollusca</taxon>
        <taxon>Bivalvia</taxon>
        <taxon>Autobranchia</taxon>
        <taxon>Pteriomorphia</taxon>
        <taxon>Ostreida</taxon>
        <taxon>Ostreoidea</taxon>
        <taxon>Ostreidae</taxon>
        <taxon>Magallana</taxon>
    </lineage>
</organism>
<dbReference type="InterPro" id="IPR040350">
    <property type="entry name" value="TMEM272"/>
</dbReference>
<reference evidence="1" key="1">
    <citation type="journal article" date="2012" name="Nature">
        <title>The oyster genome reveals stress adaptation and complexity of shell formation.</title>
        <authorList>
            <person name="Zhang G."/>
            <person name="Fang X."/>
            <person name="Guo X."/>
            <person name="Li L."/>
            <person name="Luo R."/>
            <person name="Xu F."/>
            <person name="Yang P."/>
            <person name="Zhang L."/>
            <person name="Wang X."/>
            <person name="Qi H."/>
            <person name="Xiong Z."/>
            <person name="Que H."/>
            <person name="Xie Y."/>
            <person name="Holland P.W."/>
            <person name="Paps J."/>
            <person name="Zhu Y."/>
            <person name="Wu F."/>
            <person name="Chen Y."/>
            <person name="Wang J."/>
            <person name="Peng C."/>
            <person name="Meng J."/>
            <person name="Yang L."/>
            <person name="Liu J."/>
            <person name="Wen B."/>
            <person name="Zhang N."/>
            <person name="Huang Z."/>
            <person name="Zhu Q."/>
            <person name="Feng Y."/>
            <person name="Mount A."/>
            <person name="Hedgecock D."/>
            <person name="Xu Z."/>
            <person name="Liu Y."/>
            <person name="Domazet-Loso T."/>
            <person name="Du Y."/>
            <person name="Sun X."/>
            <person name="Zhang S."/>
            <person name="Liu B."/>
            <person name="Cheng P."/>
            <person name="Jiang X."/>
            <person name="Li J."/>
            <person name="Fan D."/>
            <person name="Wang W."/>
            <person name="Fu W."/>
            <person name="Wang T."/>
            <person name="Wang B."/>
            <person name="Zhang J."/>
            <person name="Peng Z."/>
            <person name="Li Y."/>
            <person name="Li N."/>
            <person name="Wang J."/>
            <person name="Chen M."/>
            <person name="He Y."/>
            <person name="Tan F."/>
            <person name="Song X."/>
            <person name="Zheng Q."/>
            <person name="Huang R."/>
            <person name="Yang H."/>
            <person name="Du X."/>
            <person name="Chen L."/>
            <person name="Yang M."/>
            <person name="Gaffney P.M."/>
            <person name="Wang S."/>
            <person name="Luo L."/>
            <person name="She Z."/>
            <person name="Ming Y."/>
            <person name="Huang W."/>
            <person name="Zhang S."/>
            <person name="Huang B."/>
            <person name="Zhang Y."/>
            <person name="Qu T."/>
            <person name="Ni P."/>
            <person name="Miao G."/>
            <person name="Wang J."/>
            <person name="Wang Q."/>
            <person name="Steinberg C.E."/>
            <person name="Wang H."/>
            <person name="Li N."/>
            <person name="Qian L."/>
            <person name="Zhang G."/>
            <person name="Li Y."/>
            <person name="Yang H."/>
            <person name="Liu X."/>
            <person name="Wang J."/>
            <person name="Yin Y."/>
            <person name="Wang J."/>
        </authorList>
    </citation>
    <scope>NUCLEOTIDE SEQUENCE [LARGE SCALE GENOMIC DNA]</scope>
    <source>
        <strain evidence="1">05x7-T-G4-1.051#20</strain>
    </source>
</reference>
<gene>
    <name evidence="1" type="ORF">CGI_10019458</name>
</gene>
<protein>
    <submittedName>
        <fullName evidence="1">Uncharacterized protein</fullName>
    </submittedName>
</protein>
<dbReference type="PANTHER" id="PTHR33444">
    <property type="entry name" value="SI:DKEY-19B23.12-RELATED"/>
    <property type="match status" value="1"/>
</dbReference>
<proteinExistence type="predicted"/>
<dbReference type="PANTHER" id="PTHR33444:SF2">
    <property type="entry name" value="MARVEL DOMAIN-CONTAINING PROTEIN"/>
    <property type="match status" value="1"/>
</dbReference>
<dbReference type="EMBL" id="JH817673">
    <property type="protein sequence ID" value="EKC36797.1"/>
    <property type="molecule type" value="Genomic_DNA"/>
</dbReference>
<sequence length="217" mass="24074">MPDVPVTCGEEPGVHLYPSVTLGPVNTSLAERELSWNPTPLTETVKELVIFYESASRNPEFRREQEGMLNSAHIARNQQDMSKAFNKASQDAPPSYEEARQEGQGIKGLDAQPPMYTDPESQRAPPIGSLYFNDCPAEWRIPLYLIVGGSVGNVIIYRTYGHFSPDKTVSPYNYCDQTLFDYAFWLTTSFYILLGTSCCCICFCGCLASLLGGDKAT</sequence>
<dbReference type="HOGENOM" id="CLU_1273350_0_0_1"/>
<evidence type="ECO:0000313" key="1">
    <source>
        <dbReference type="EMBL" id="EKC36797.1"/>
    </source>
</evidence>
<name>K1QJ38_MAGGI</name>
<dbReference type="AlphaFoldDB" id="K1QJ38"/>
<accession>K1QJ38</accession>
<dbReference type="InParanoid" id="K1QJ38"/>